<evidence type="ECO:0000313" key="3">
    <source>
        <dbReference type="Proteomes" id="UP001601058"/>
    </source>
</evidence>
<dbReference type="Pfam" id="PF13560">
    <property type="entry name" value="HTH_31"/>
    <property type="match status" value="1"/>
</dbReference>
<dbReference type="PANTHER" id="PTHR35010">
    <property type="entry name" value="BLL4672 PROTEIN-RELATED"/>
    <property type="match status" value="1"/>
</dbReference>
<feature type="domain" description="HTH cro/C1-type" evidence="1">
    <location>
        <begin position="45"/>
        <end position="92"/>
    </location>
</feature>
<gene>
    <name evidence="2" type="ORF">ACFYKT_12280</name>
</gene>
<keyword evidence="3" id="KW-1185">Reference proteome</keyword>
<dbReference type="Gene3D" id="1.10.260.40">
    <property type="entry name" value="lambda repressor-like DNA-binding domains"/>
    <property type="match status" value="1"/>
</dbReference>
<evidence type="ECO:0000259" key="1">
    <source>
        <dbReference type="PROSITE" id="PS50943"/>
    </source>
</evidence>
<proteinExistence type="predicted"/>
<comment type="caution">
    <text evidence="2">The sequence shown here is derived from an EMBL/GenBank/DDBJ whole genome shotgun (WGS) entry which is preliminary data.</text>
</comment>
<organism evidence="2 3">
    <name type="scientific">Cytobacillus mangrovibacter</name>
    <dbReference type="NCBI Taxonomy" id="3299024"/>
    <lineage>
        <taxon>Bacteria</taxon>
        <taxon>Bacillati</taxon>
        <taxon>Bacillota</taxon>
        <taxon>Bacilli</taxon>
        <taxon>Bacillales</taxon>
        <taxon>Bacillaceae</taxon>
        <taxon>Cytobacillus</taxon>
    </lineage>
</organism>
<dbReference type="Gene3D" id="3.30.450.180">
    <property type="match status" value="1"/>
</dbReference>
<dbReference type="Pfam" id="PF17765">
    <property type="entry name" value="MLTR_LBD"/>
    <property type="match status" value="1"/>
</dbReference>
<dbReference type="PROSITE" id="PS50943">
    <property type="entry name" value="HTH_CROC1"/>
    <property type="match status" value="1"/>
</dbReference>
<dbReference type="InterPro" id="IPR041413">
    <property type="entry name" value="MLTR_LBD"/>
</dbReference>
<dbReference type="CDD" id="cd00093">
    <property type="entry name" value="HTH_XRE"/>
    <property type="match status" value="1"/>
</dbReference>
<sequence length="267" mass="31845">MKGSILIQTSTQSKMFGQFLKSRRERLQPEEAGIQMTSGRRRTPGLRREEVAFLSHVSVTYYTWLEQGKDIHPSREVLRNISRALQLNPDEQEHLFNLAYNESFSLPIEKQYDNSLQATIDRLPFPSFVTDQRSQVIFWNQETEKMIFPFSFCVPEERYFLQLLFLQPSFRERIQNWSEFSTYSVAVWRGNYERYPEDPILNQLLLNLKQQSKLFQNLWDQHDIKQKKISFISINDEQDRTHHFRIHSASQVDGNEDLHWCMYVPVS</sequence>
<dbReference type="Proteomes" id="UP001601058">
    <property type="component" value="Unassembled WGS sequence"/>
</dbReference>
<dbReference type="InterPro" id="IPR010982">
    <property type="entry name" value="Lambda_DNA-bd_dom_sf"/>
</dbReference>
<name>A0ABW6K2B5_9BACI</name>
<protein>
    <submittedName>
        <fullName evidence="2">Helix-turn-helix domain-containing protein</fullName>
    </submittedName>
</protein>
<dbReference type="EMBL" id="JBIACJ010000006">
    <property type="protein sequence ID" value="MFE8697113.1"/>
    <property type="molecule type" value="Genomic_DNA"/>
</dbReference>
<evidence type="ECO:0000313" key="2">
    <source>
        <dbReference type="EMBL" id="MFE8697113.1"/>
    </source>
</evidence>
<dbReference type="SMART" id="SM00530">
    <property type="entry name" value="HTH_XRE"/>
    <property type="match status" value="1"/>
</dbReference>
<dbReference type="RefSeq" id="WP_389219862.1">
    <property type="nucleotide sequence ID" value="NZ_JBIACJ010000006.1"/>
</dbReference>
<accession>A0ABW6K2B5</accession>
<dbReference type="InterPro" id="IPR001387">
    <property type="entry name" value="Cro/C1-type_HTH"/>
</dbReference>
<dbReference type="SUPFAM" id="SSF47413">
    <property type="entry name" value="lambda repressor-like DNA-binding domains"/>
    <property type="match status" value="1"/>
</dbReference>
<reference evidence="2 3" key="1">
    <citation type="submission" date="2024-08" db="EMBL/GenBank/DDBJ databases">
        <title>Two novel Cytobacillus novel species.</title>
        <authorList>
            <person name="Liu G."/>
        </authorList>
    </citation>
    <scope>NUCLEOTIDE SEQUENCE [LARGE SCALE GENOMIC DNA]</scope>
    <source>
        <strain evidence="2 3">FJAT-53684</strain>
    </source>
</reference>